<dbReference type="NCBIfam" id="NF002276">
    <property type="entry name" value="PRK01209.1-4"/>
    <property type="match status" value="1"/>
</dbReference>
<evidence type="ECO:0000256" key="5">
    <source>
        <dbReference type="ARBA" id="ARBA00022573"/>
    </source>
</evidence>
<dbReference type="AlphaFoldDB" id="A0A6N7YZP7"/>
<evidence type="ECO:0000256" key="2">
    <source>
        <dbReference type="ARBA" id="ARBA00004953"/>
    </source>
</evidence>
<dbReference type="GO" id="GO:0048472">
    <property type="term" value="F:threonine-phosphate decarboxylase activity"/>
    <property type="evidence" value="ECO:0007669"/>
    <property type="project" value="InterPro"/>
</dbReference>
<dbReference type="PANTHER" id="PTHR34308:SF1">
    <property type="entry name" value="COBALAMIN BIOSYNTHESIS PROTEIN CBIB"/>
    <property type="match status" value="1"/>
</dbReference>
<evidence type="ECO:0000256" key="4">
    <source>
        <dbReference type="ARBA" id="ARBA00022475"/>
    </source>
</evidence>
<dbReference type="Proteomes" id="UP000440096">
    <property type="component" value="Unassembled WGS sequence"/>
</dbReference>
<evidence type="ECO:0000313" key="11">
    <source>
        <dbReference type="Proteomes" id="UP000440096"/>
    </source>
</evidence>
<dbReference type="InterPro" id="IPR004485">
    <property type="entry name" value="Cobalamin_biosynth_CobD/CbiB"/>
</dbReference>
<comment type="function">
    <text evidence="9">Converts cobyric acid to cobinamide by the addition of aminopropanol on the F carboxylic group.</text>
</comment>
<dbReference type="Pfam" id="PF03186">
    <property type="entry name" value="CobD_Cbib"/>
    <property type="match status" value="1"/>
</dbReference>
<keyword evidence="8 9" id="KW-0472">Membrane</keyword>
<dbReference type="GO" id="GO:0009236">
    <property type="term" value="P:cobalamin biosynthetic process"/>
    <property type="evidence" value="ECO:0007669"/>
    <property type="project" value="UniProtKB-UniRule"/>
</dbReference>
<keyword evidence="4 9" id="KW-1003">Cell membrane</keyword>
<evidence type="ECO:0000256" key="8">
    <source>
        <dbReference type="ARBA" id="ARBA00023136"/>
    </source>
</evidence>
<keyword evidence="11" id="KW-1185">Reference proteome</keyword>
<name>A0A6N7YZP7_9PSEU</name>
<protein>
    <recommendedName>
        <fullName evidence="9">Cobalamin biosynthesis protein CobD</fullName>
    </recommendedName>
</protein>
<keyword evidence="5 9" id="KW-0169">Cobalamin biosynthesis</keyword>
<dbReference type="HAMAP" id="MF_00024">
    <property type="entry name" value="CobD_CbiB"/>
    <property type="match status" value="1"/>
</dbReference>
<proteinExistence type="inferred from homology"/>
<comment type="subcellular location">
    <subcellularLocation>
        <location evidence="1 9">Cell membrane</location>
        <topology evidence="1 9">Multi-pass membrane protein</topology>
    </subcellularLocation>
</comment>
<dbReference type="EMBL" id="WMBA01000002">
    <property type="protein sequence ID" value="MTD52720.1"/>
    <property type="molecule type" value="Genomic_DNA"/>
</dbReference>
<accession>A0A6N7YZP7</accession>
<evidence type="ECO:0000256" key="3">
    <source>
        <dbReference type="ARBA" id="ARBA00006263"/>
    </source>
</evidence>
<dbReference type="OrthoDB" id="9811967at2"/>
<evidence type="ECO:0000256" key="1">
    <source>
        <dbReference type="ARBA" id="ARBA00004651"/>
    </source>
</evidence>
<evidence type="ECO:0000256" key="9">
    <source>
        <dbReference type="HAMAP-Rule" id="MF_00024"/>
    </source>
</evidence>
<gene>
    <name evidence="9" type="primary">cobD</name>
    <name evidence="10" type="ORF">GKO32_01805</name>
</gene>
<dbReference type="PANTHER" id="PTHR34308">
    <property type="entry name" value="COBALAMIN BIOSYNTHESIS PROTEIN CBIB"/>
    <property type="match status" value="1"/>
</dbReference>
<sequence>MRLPAAGSAWSYPAFSCKRYRPCVVDTRSLTRFGLIAGYALDFAAGDPRRGHPVALFGRAAGALERRVWADSRARGAAFTAICAGTAAGLGLVAQIATRRRPVARFVTTALATWTVLGGRGLAGEGAAMAGLLESADLPGARARLSHLCGRDATGLDAGELARATTESIAENTSDAVVAPLFWGAVAGLPGLLGYRALNTLDAMVGHRSPRYERFGWASARADDVANLVPARLGALAAVLCAPLAGGRPASAWRVWRRDGSRHPSPNAGQVEAAFAGALDVRLGGVNTYGGLTEDRGTLGDGPAPKTADVRRSITLSRAVGLAALAVAVMR</sequence>
<evidence type="ECO:0000256" key="7">
    <source>
        <dbReference type="ARBA" id="ARBA00022989"/>
    </source>
</evidence>
<dbReference type="NCBIfam" id="TIGR00380">
    <property type="entry name" value="cobal_cbiB"/>
    <property type="match status" value="1"/>
</dbReference>
<comment type="caution">
    <text evidence="10">The sequence shown here is derived from an EMBL/GenBank/DDBJ whole genome shotgun (WGS) entry which is preliminary data.</text>
</comment>
<comment type="pathway">
    <text evidence="2 9">Cofactor biosynthesis; adenosylcobalamin biosynthesis.</text>
</comment>
<evidence type="ECO:0000256" key="6">
    <source>
        <dbReference type="ARBA" id="ARBA00022692"/>
    </source>
</evidence>
<keyword evidence="7 9" id="KW-1133">Transmembrane helix</keyword>
<keyword evidence="6 9" id="KW-0812">Transmembrane</keyword>
<dbReference type="GO" id="GO:0005886">
    <property type="term" value="C:plasma membrane"/>
    <property type="evidence" value="ECO:0007669"/>
    <property type="project" value="UniProtKB-SubCell"/>
</dbReference>
<evidence type="ECO:0000313" key="10">
    <source>
        <dbReference type="EMBL" id="MTD52720.1"/>
    </source>
</evidence>
<comment type="similarity">
    <text evidence="3 9">Belongs to the CobD/CbiB family.</text>
</comment>
<reference evidence="10 11" key="1">
    <citation type="submission" date="2019-11" db="EMBL/GenBank/DDBJ databases">
        <title>Draft genome of Amycolatopsis RM579.</title>
        <authorList>
            <person name="Duangmal K."/>
            <person name="Mingma R."/>
        </authorList>
    </citation>
    <scope>NUCLEOTIDE SEQUENCE [LARGE SCALE GENOMIC DNA]</scope>
    <source>
        <strain evidence="10 11">RM579</strain>
    </source>
</reference>
<dbReference type="GO" id="GO:0015420">
    <property type="term" value="F:ABC-type vitamin B12 transporter activity"/>
    <property type="evidence" value="ECO:0007669"/>
    <property type="project" value="UniProtKB-UniRule"/>
</dbReference>
<organism evidence="10 11">
    <name type="scientific">Amycolatopsis pithecellobii</name>
    <dbReference type="NCBI Taxonomy" id="664692"/>
    <lineage>
        <taxon>Bacteria</taxon>
        <taxon>Bacillati</taxon>
        <taxon>Actinomycetota</taxon>
        <taxon>Actinomycetes</taxon>
        <taxon>Pseudonocardiales</taxon>
        <taxon>Pseudonocardiaceae</taxon>
        <taxon>Amycolatopsis</taxon>
    </lineage>
</organism>
<dbReference type="UniPathway" id="UPA00148"/>